<dbReference type="GO" id="GO:0003743">
    <property type="term" value="F:translation initiation factor activity"/>
    <property type="evidence" value="ECO:0007669"/>
    <property type="project" value="UniProtKB-KW"/>
</dbReference>
<evidence type="ECO:0000313" key="6">
    <source>
        <dbReference type="EMBL" id="GLD48925.1"/>
    </source>
</evidence>
<feature type="region of interest" description="Disordered" evidence="5">
    <location>
        <begin position="1"/>
        <end position="51"/>
    </location>
</feature>
<evidence type="ECO:0000313" key="7">
    <source>
        <dbReference type="Proteomes" id="UP001279410"/>
    </source>
</evidence>
<sequence>MFTGQTCMKFAPGDPGPIHRPDGGPCHGQSLKTPYSPDKETASRKDKYSSQFGRRDPVAYFAKETESFSWIGTEDLAQFNVQARSQCQAEGGEGQSGYVSSGFGSHTQERSWPEMIFVHLVDQIWDQKSQAQLKPRDSSVEVRSDWEVKEEMDFPRLMKMRYMEVADPLDM</sequence>
<dbReference type="Proteomes" id="UP001279410">
    <property type="component" value="Unassembled WGS sequence"/>
</dbReference>
<keyword evidence="4" id="KW-0648">Protein biosynthesis</keyword>
<dbReference type="InterPro" id="IPR007783">
    <property type="entry name" value="eIF3d"/>
</dbReference>
<evidence type="ECO:0000256" key="5">
    <source>
        <dbReference type="SAM" id="MobiDB-lite"/>
    </source>
</evidence>
<dbReference type="Pfam" id="PF05091">
    <property type="entry name" value="eIF-3_zeta"/>
    <property type="match status" value="1"/>
</dbReference>
<evidence type="ECO:0000256" key="2">
    <source>
        <dbReference type="ARBA" id="ARBA00022540"/>
    </source>
</evidence>
<keyword evidence="7" id="KW-1185">Reference proteome</keyword>
<evidence type="ECO:0000256" key="1">
    <source>
        <dbReference type="ARBA" id="ARBA00022490"/>
    </source>
</evidence>
<proteinExistence type="predicted"/>
<keyword evidence="3" id="KW-0694">RNA-binding</keyword>
<feature type="compositionally biased region" description="Basic and acidic residues" evidence="5">
    <location>
        <begin position="37"/>
        <end position="51"/>
    </location>
</feature>
<dbReference type="AlphaFoldDB" id="A0AAD3M7J0"/>
<reference evidence="6" key="1">
    <citation type="submission" date="2022-08" db="EMBL/GenBank/DDBJ databases">
        <title>Genome sequencing of akame (Lates japonicus).</title>
        <authorList>
            <person name="Hashiguchi Y."/>
            <person name="Takahashi H."/>
        </authorList>
    </citation>
    <scope>NUCLEOTIDE SEQUENCE</scope>
    <source>
        <strain evidence="6">Kochi</strain>
    </source>
</reference>
<dbReference type="GO" id="GO:0005852">
    <property type="term" value="C:eukaryotic translation initiation factor 3 complex"/>
    <property type="evidence" value="ECO:0007669"/>
    <property type="project" value="InterPro"/>
</dbReference>
<evidence type="ECO:0000256" key="4">
    <source>
        <dbReference type="ARBA" id="ARBA00022917"/>
    </source>
</evidence>
<protein>
    <submittedName>
        <fullName evidence="6">Eukaryotic translation initiation factor 3 subunit D isoform X1</fullName>
    </submittedName>
</protein>
<gene>
    <name evidence="6" type="ORF">AKAME5_000281100</name>
</gene>
<name>A0AAD3M7J0_LATJO</name>
<evidence type="ECO:0000256" key="3">
    <source>
        <dbReference type="ARBA" id="ARBA00022884"/>
    </source>
</evidence>
<dbReference type="GO" id="GO:0003723">
    <property type="term" value="F:RNA binding"/>
    <property type="evidence" value="ECO:0007669"/>
    <property type="project" value="UniProtKB-KW"/>
</dbReference>
<organism evidence="6 7">
    <name type="scientific">Lates japonicus</name>
    <name type="common">Japanese lates</name>
    <dbReference type="NCBI Taxonomy" id="270547"/>
    <lineage>
        <taxon>Eukaryota</taxon>
        <taxon>Metazoa</taxon>
        <taxon>Chordata</taxon>
        <taxon>Craniata</taxon>
        <taxon>Vertebrata</taxon>
        <taxon>Euteleostomi</taxon>
        <taxon>Actinopterygii</taxon>
        <taxon>Neopterygii</taxon>
        <taxon>Teleostei</taxon>
        <taxon>Neoteleostei</taxon>
        <taxon>Acanthomorphata</taxon>
        <taxon>Carangaria</taxon>
        <taxon>Carangaria incertae sedis</taxon>
        <taxon>Centropomidae</taxon>
        <taxon>Lates</taxon>
    </lineage>
</organism>
<keyword evidence="1" id="KW-0963">Cytoplasm</keyword>
<accession>A0AAD3M7J0</accession>
<keyword evidence="2 6" id="KW-0396">Initiation factor</keyword>
<dbReference type="EMBL" id="BRZM01000007">
    <property type="protein sequence ID" value="GLD48925.1"/>
    <property type="molecule type" value="Genomic_DNA"/>
</dbReference>
<comment type="caution">
    <text evidence="6">The sequence shown here is derived from an EMBL/GenBank/DDBJ whole genome shotgun (WGS) entry which is preliminary data.</text>
</comment>